<accession>A0A930DDP0</accession>
<comment type="caution">
    <text evidence="1">The sequence shown here is derived from an EMBL/GenBank/DDBJ whole genome shotgun (WGS) entry which is preliminary data.</text>
</comment>
<evidence type="ECO:0000313" key="2">
    <source>
        <dbReference type="Proteomes" id="UP000780345"/>
    </source>
</evidence>
<dbReference type="AlphaFoldDB" id="A0A930DDP0"/>
<name>A0A930DDP0_NEISI</name>
<gene>
    <name evidence="1" type="ORF">HXM80_00010</name>
</gene>
<sequence>MKHIANIMQMNDWDMNQESTVGRILEYGRGKTKKFVIEWLGGEKTEVKGGYYDACAIGLNADTWNFIRRI</sequence>
<proteinExistence type="predicted"/>
<dbReference type="EMBL" id="JABZQQ010000001">
    <property type="protein sequence ID" value="MBF1264095.1"/>
    <property type="molecule type" value="Genomic_DNA"/>
</dbReference>
<reference evidence="1" key="1">
    <citation type="submission" date="2020-04" db="EMBL/GenBank/DDBJ databases">
        <title>Deep metagenomics examines the oral microbiome during advanced dental caries in children, revealing novel taxa and co-occurrences with host molecules.</title>
        <authorList>
            <person name="Baker J.L."/>
            <person name="Morton J.T."/>
            <person name="Dinis M."/>
            <person name="Alvarez R."/>
            <person name="Tran N.C."/>
            <person name="Knight R."/>
            <person name="Edlund A."/>
        </authorList>
    </citation>
    <scope>NUCLEOTIDE SEQUENCE</scope>
    <source>
        <strain evidence="1">JCVI_32_bin.62</strain>
    </source>
</reference>
<organism evidence="1 2">
    <name type="scientific">Neisseria sicca</name>
    <dbReference type="NCBI Taxonomy" id="490"/>
    <lineage>
        <taxon>Bacteria</taxon>
        <taxon>Pseudomonadati</taxon>
        <taxon>Pseudomonadota</taxon>
        <taxon>Betaproteobacteria</taxon>
        <taxon>Neisseriales</taxon>
        <taxon>Neisseriaceae</taxon>
        <taxon>Neisseria</taxon>
    </lineage>
</organism>
<protein>
    <submittedName>
        <fullName evidence="1">Uncharacterized protein</fullName>
    </submittedName>
</protein>
<evidence type="ECO:0000313" key="1">
    <source>
        <dbReference type="EMBL" id="MBF1264095.1"/>
    </source>
</evidence>
<dbReference type="Proteomes" id="UP000780345">
    <property type="component" value="Unassembled WGS sequence"/>
</dbReference>